<evidence type="ECO:0008006" key="6">
    <source>
        <dbReference type="Google" id="ProtNLM"/>
    </source>
</evidence>
<dbReference type="InterPro" id="IPR025486">
    <property type="entry name" value="DUF4378"/>
</dbReference>
<feature type="region of interest" description="Disordered" evidence="1">
    <location>
        <begin position="553"/>
        <end position="591"/>
    </location>
</feature>
<keyword evidence="5" id="KW-1185">Reference proteome</keyword>
<evidence type="ECO:0000259" key="3">
    <source>
        <dbReference type="Pfam" id="PF14383"/>
    </source>
</evidence>
<sequence>MHRASREKRGSSSRSRSREKRAIVDPNIVAVERAQREGNVQLRKQTNLSKIALDFAPGSRVPIDEENLFDPEIRHDSFKKDSKTTTTRLINKQLSKEMENRWSPANVVARLMGLDVLPPVFTRQHKEKGSSIQTAPSVGFREKHRVYEAYPLQMSSDEHPECIDVFEVNEMSKVEKQNTRPPWKKISSLGRSEVDLRLSDIDLAYAKRFINAAHLSVDDESNDASDELETNESRFVRNRQEPNSLFRKLLQDQKRSPPPHPSQITILKPSRVGKSDKYLSYRPEPTTERFSRLLKRDVSSCRKPVPDLFSHSLKEHSSSLSYKSSEPLNEGKTKNQFQIPIVILKPTLEKAWETMKTVPSARSPDNYPFSLRRRKRIPLSRSFDIYGVGRARHRLSDSVEVMGQREKHCREIARDITRRLKSAGSTGRKVVEDQEKCGYSRHESSCHMSGMENLTHKSIFDQVNECVDSLGASSSYSVKSSISNEATKRLSDRWKLIRKIQEVRSVHKGYGTLEEMLVSDREMPRFIQNVSGEEVTRNEIYARRDFPVCTSGKDGWRKGSSSNSSSSKSLPNSPYLRRNHTPSKRERVGISDRIYLQNFPNKSPSVSLARNMSQRRPSVQNIDYLHNACTFCREENEMFEREIHMNSERLCDKIHSTHPSEEARLFPKLSNSSIAGSSCESSSLVSQHKDANFPVSVDDEHVQNSTVKEAQENEEFSGAGSDYVAEEETSVAHVQGSPVPVIEQPQSEEDKSSSECFEKINADLKELQIQLKLHKSESTSTNPEDLELLISTDNDIEEECYSPPISGEILEAFIDDDDRDFSYLLDVLISSGIHSTSTNELFNKCTIQESPAGSDLFEKLEKKYGVLVSWPKPERKLLFDLVSYILADIIAPSIDLCSKKSRSRANLVEDVWQLVVEQKELSGTLEEEFFLDPMWLKLEEDVNMIGKKLESWLLDKLMEELLSELI</sequence>
<dbReference type="InterPro" id="IPR032795">
    <property type="entry name" value="DUF3741-assoc"/>
</dbReference>
<name>A0A5P1ERM9_ASPOF</name>
<dbReference type="AlphaFoldDB" id="A0A5P1ERM9"/>
<evidence type="ECO:0000313" key="5">
    <source>
        <dbReference type="Proteomes" id="UP000243459"/>
    </source>
</evidence>
<dbReference type="PANTHER" id="PTHR46836:SF8">
    <property type="entry name" value="AFADIN"/>
    <property type="match status" value="1"/>
</dbReference>
<dbReference type="Gramene" id="ONK67787">
    <property type="protein sequence ID" value="ONK67787"/>
    <property type="gene ID" value="A4U43_C05F3770"/>
</dbReference>
<reference evidence="5" key="1">
    <citation type="journal article" date="2017" name="Nat. Commun.">
        <title>The asparagus genome sheds light on the origin and evolution of a young Y chromosome.</title>
        <authorList>
            <person name="Harkess A."/>
            <person name="Zhou J."/>
            <person name="Xu C."/>
            <person name="Bowers J.E."/>
            <person name="Van der Hulst R."/>
            <person name="Ayyampalayam S."/>
            <person name="Mercati F."/>
            <person name="Riccardi P."/>
            <person name="McKain M.R."/>
            <person name="Kakrana A."/>
            <person name="Tang H."/>
            <person name="Ray J."/>
            <person name="Groenendijk J."/>
            <person name="Arikit S."/>
            <person name="Mathioni S.M."/>
            <person name="Nakano M."/>
            <person name="Shan H."/>
            <person name="Telgmann-Rauber A."/>
            <person name="Kanno A."/>
            <person name="Yue Z."/>
            <person name="Chen H."/>
            <person name="Li W."/>
            <person name="Chen Y."/>
            <person name="Xu X."/>
            <person name="Zhang Y."/>
            <person name="Luo S."/>
            <person name="Chen H."/>
            <person name="Gao J."/>
            <person name="Mao Z."/>
            <person name="Pires J.C."/>
            <person name="Luo M."/>
            <person name="Kudrna D."/>
            <person name="Wing R.A."/>
            <person name="Meyers B.C."/>
            <person name="Yi K."/>
            <person name="Kong H."/>
            <person name="Lavrijsen P."/>
            <person name="Sunseri F."/>
            <person name="Falavigna A."/>
            <person name="Ye Y."/>
            <person name="Leebens-Mack J.H."/>
            <person name="Chen G."/>
        </authorList>
    </citation>
    <scope>NUCLEOTIDE SEQUENCE [LARGE SCALE GENOMIC DNA]</scope>
    <source>
        <strain evidence="5">cv. DH0086</strain>
    </source>
</reference>
<dbReference type="OrthoDB" id="1925259at2759"/>
<feature type="domain" description="DUF4378" evidence="2">
    <location>
        <begin position="820"/>
        <end position="960"/>
    </location>
</feature>
<dbReference type="Pfam" id="PF14383">
    <property type="entry name" value="VARLMGL"/>
    <property type="match status" value="1"/>
</dbReference>
<feature type="region of interest" description="Disordered" evidence="1">
    <location>
        <begin position="1"/>
        <end position="23"/>
    </location>
</feature>
<evidence type="ECO:0000259" key="2">
    <source>
        <dbReference type="Pfam" id="PF14309"/>
    </source>
</evidence>
<dbReference type="EMBL" id="CM007385">
    <property type="protein sequence ID" value="ONK67787.1"/>
    <property type="molecule type" value="Genomic_DNA"/>
</dbReference>
<evidence type="ECO:0000313" key="4">
    <source>
        <dbReference type="EMBL" id="ONK67787.1"/>
    </source>
</evidence>
<dbReference type="OMA" id="FTDPHPW"/>
<feature type="domain" description="DUF3741" evidence="3">
    <location>
        <begin position="106"/>
        <end position="119"/>
    </location>
</feature>
<gene>
    <name evidence="4" type="ORF">A4U43_C05F3770</name>
</gene>
<proteinExistence type="predicted"/>
<protein>
    <recommendedName>
        <fullName evidence="6">DUF4378 domain-containing protein</fullName>
    </recommendedName>
</protein>
<evidence type="ECO:0000256" key="1">
    <source>
        <dbReference type="SAM" id="MobiDB-lite"/>
    </source>
</evidence>
<accession>A0A5P1ERM9</accession>
<feature type="compositionally biased region" description="Low complexity" evidence="1">
    <location>
        <begin position="560"/>
        <end position="574"/>
    </location>
</feature>
<dbReference type="PANTHER" id="PTHR46836">
    <property type="entry name" value="AFADIN"/>
    <property type="match status" value="1"/>
</dbReference>
<organism evidence="4 5">
    <name type="scientific">Asparagus officinalis</name>
    <name type="common">Garden asparagus</name>
    <dbReference type="NCBI Taxonomy" id="4686"/>
    <lineage>
        <taxon>Eukaryota</taxon>
        <taxon>Viridiplantae</taxon>
        <taxon>Streptophyta</taxon>
        <taxon>Embryophyta</taxon>
        <taxon>Tracheophyta</taxon>
        <taxon>Spermatophyta</taxon>
        <taxon>Magnoliopsida</taxon>
        <taxon>Liliopsida</taxon>
        <taxon>Asparagales</taxon>
        <taxon>Asparagaceae</taxon>
        <taxon>Asparagoideae</taxon>
        <taxon>Asparagus</taxon>
    </lineage>
</organism>
<dbReference type="Pfam" id="PF14309">
    <property type="entry name" value="DUF4378"/>
    <property type="match status" value="1"/>
</dbReference>
<dbReference type="Proteomes" id="UP000243459">
    <property type="component" value="Chromosome 5"/>
</dbReference>